<reference evidence="2" key="1">
    <citation type="journal article" date="2019" name="Int. J. Syst. Evol. Microbiol.">
        <title>The Global Catalogue of Microorganisms (GCM) 10K type strain sequencing project: providing services to taxonomists for standard genome sequencing and annotation.</title>
        <authorList>
            <consortium name="The Broad Institute Genomics Platform"/>
            <consortium name="The Broad Institute Genome Sequencing Center for Infectious Disease"/>
            <person name="Wu L."/>
            <person name="Ma J."/>
        </authorList>
    </citation>
    <scope>NUCLEOTIDE SEQUENCE [LARGE SCALE GENOMIC DNA]</scope>
    <source>
        <strain evidence="2">CGMCC 1.12769</strain>
    </source>
</reference>
<accession>A0ABQ1YQG6</accession>
<protein>
    <submittedName>
        <fullName evidence="1">Uncharacterized protein</fullName>
    </submittedName>
</protein>
<organism evidence="1 2">
    <name type="scientific">Paenibacillus segetis</name>
    <dbReference type="NCBI Taxonomy" id="1325360"/>
    <lineage>
        <taxon>Bacteria</taxon>
        <taxon>Bacillati</taxon>
        <taxon>Bacillota</taxon>
        <taxon>Bacilli</taxon>
        <taxon>Bacillales</taxon>
        <taxon>Paenibacillaceae</taxon>
        <taxon>Paenibacillus</taxon>
    </lineage>
</organism>
<dbReference type="SUPFAM" id="SSF102588">
    <property type="entry name" value="LmbE-like"/>
    <property type="match status" value="1"/>
</dbReference>
<sequence>MLREKGWTVICLTNANNETRSDEFHKAMRRVGASCEIWDYPDIYGGSFDSKQLGKDLAKVIAKHQFRRIVTHNLQGEYGHSQHKSLSKIIHGLGIDNLYVFEKSDEVLPFHLLRDKLILLSVYQSQMYVIEELMPYILYERIVPFNESTSLSSE</sequence>
<evidence type="ECO:0000313" key="2">
    <source>
        <dbReference type="Proteomes" id="UP000659344"/>
    </source>
</evidence>
<dbReference type="Proteomes" id="UP000659344">
    <property type="component" value="Unassembled WGS sequence"/>
</dbReference>
<dbReference type="EMBL" id="BMFT01000003">
    <property type="protein sequence ID" value="GGH33969.1"/>
    <property type="molecule type" value="Genomic_DNA"/>
</dbReference>
<gene>
    <name evidence="1" type="ORF">GCM10008013_39430</name>
</gene>
<dbReference type="InterPro" id="IPR024078">
    <property type="entry name" value="LmbE-like_dom_sf"/>
</dbReference>
<dbReference type="InterPro" id="IPR003737">
    <property type="entry name" value="GlcNAc_PI_deacetylase-related"/>
</dbReference>
<keyword evidence="2" id="KW-1185">Reference proteome</keyword>
<proteinExistence type="predicted"/>
<evidence type="ECO:0000313" key="1">
    <source>
        <dbReference type="EMBL" id="GGH33969.1"/>
    </source>
</evidence>
<dbReference type="Gene3D" id="3.40.50.10320">
    <property type="entry name" value="LmbE-like"/>
    <property type="match status" value="1"/>
</dbReference>
<comment type="caution">
    <text evidence="1">The sequence shown here is derived from an EMBL/GenBank/DDBJ whole genome shotgun (WGS) entry which is preliminary data.</text>
</comment>
<dbReference type="Pfam" id="PF02585">
    <property type="entry name" value="PIG-L"/>
    <property type="match status" value="1"/>
</dbReference>
<name>A0ABQ1YQG6_9BACL</name>